<organism evidence="1">
    <name type="scientific">freshwater metagenome</name>
    <dbReference type="NCBI Taxonomy" id="449393"/>
    <lineage>
        <taxon>unclassified sequences</taxon>
        <taxon>metagenomes</taxon>
        <taxon>ecological metagenomes</taxon>
    </lineage>
</organism>
<dbReference type="NCBIfam" id="TIGR03941">
    <property type="entry name" value="tRNA_deam_assoc"/>
    <property type="match status" value="1"/>
</dbReference>
<evidence type="ECO:0000313" key="1">
    <source>
        <dbReference type="EMBL" id="CAB4875296.1"/>
    </source>
</evidence>
<name>A0A6J7DX60_9ZZZZ</name>
<accession>A0A6J7DX60</accession>
<dbReference type="EMBL" id="CAFBLH010000045">
    <property type="protein sequence ID" value="CAB4875296.1"/>
    <property type="molecule type" value="Genomic_DNA"/>
</dbReference>
<gene>
    <name evidence="1" type="ORF">UFOPK3342_01225</name>
</gene>
<protein>
    <submittedName>
        <fullName evidence="1">Unannotated protein</fullName>
    </submittedName>
</protein>
<reference evidence="1" key="1">
    <citation type="submission" date="2020-05" db="EMBL/GenBank/DDBJ databases">
        <authorList>
            <person name="Chiriac C."/>
            <person name="Salcher M."/>
            <person name="Ghai R."/>
            <person name="Kavagutti S V."/>
        </authorList>
    </citation>
    <scope>NUCLEOTIDE SEQUENCE</scope>
</reference>
<dbReference type="AlphaFoldDB" id="A0A6J7DX60"/>
<proteinExistence type="predicted"/>
<sequence>MPEFDEELIDDIEEFDAINDAPEVISKVTSVTNELDIAVAAWHEDGRWTLGILPDPADIAQIITSLKSQQTNGGAIALISIDEEFFILIRVLGSHISLFLSDVTCALDYPVAEELLDIADIEMPEEEDDPNPIGQLDILSDLGMSGMELSALCDDDELFPDEQLEAIANRLGFGDQFAELLEL</sequence>
<dbReference type="InterPro" id="IPR023869">
    <property type="entry name" value="tRNA_Adeno_NH3ase_assoc_put"/>
</dbReference>